<evidence type="ECO:0000256" key="3">
    <source>
        <dbReference type="ARBA" id="ARBA00022525"/>
    </source>
</evidence>
<dbReference type="PANTHER" id="PTHR11610">
    <property type="entry name" value="LIPASE"/>
    <property type="match status" value="1"/>
</dbReference>
<keyword evidence="6" id="KW-1133">Transmembrane helix</keyword>
<dbReference type="AlphaFoldDB" id="A0A5E4MTZ5"/>
<keyword evidence="4" id="KW-0479">Metal-binding</keyword>
<dbReference type="Gene3D" id="3.40.50.1820">
    <property type="entry name" value="alpha/beta hydrolase"/>
    <property type="match status" value="1"/>
</dbReference>
<feature type="binding site" evidence="4">
    <location>
        <position position="59"/>
    </location>
    <ligand>
        <name>Zn(2+)</name>
        <dbReference type="ChEBI" id="CHEBI:29105"/>
    </ligand>
</feature>
<keyword evidence="6" id="KW-0812">Transmembrane</keyword>
<evidence type="ECO:0000256" key="5">
    <source>
        <dbReference type="RuleBase" id="RU004262"/>
    </source>
</evidence>
<feature type="transmembrane region" description="Helical" evidence="6">
    <location>
        <begin position="249"/>
        <end position="270"/>
    </location>
</feature>
<dbReference type="GO" id="GO:0016298">
    <property type="term" value="F:lipase activity"/>
    <property type="evidence" value="ECO:0007669"/>
    <property type="project" value="InterPro"/>
</dbReference>
<keyword evidence="9" id="KW-1185">Reference proteome</keyword>
<dbReference type="GO" id="GO:0005634">
    <property type="term" value="C:nucleus"/>
    <property type="evidence" value="ECO:0007669"/>
    <property type="project" value="InterPro"/>
</dbReference>
<dbReference type="InterPro" id="IPR000734">
    <property type="entry name" value="TAG_lipase"/>
</dbReference>
<dbReference type="InterPro" id="IPR013818">
    <property type="entry name" value="Lipase"/>
</dbReference>
<sequence length="274" mass="30667">MIDVNLCRLCGVFINTSDRFLIYETSNDNEAPIADIINRYMPIQVSDNDEYPKMICCNCKKQLEKIKTFFHTVKLGQSYLKCFYDEFKKNSSENADKNSSNIEKANLVCDENYLFVSVELLADENGIESHPINNYDIPGSGLFDRCVGKMVTQFLNNVVDLDLIGPSDIHLIGHSLGAHVFRVTGAAFTLRQIGRITGLNPAGPGFGSSEWDTQSLSSTNAQFVDVIHASAGSYKCLITKCVINNYDSISYLILYISIHYIIAIPVYINIEELD</sequence>
<gene>
    <name evidence="8" type="ORF">CINCED_3A020156</name>
</gene>
<keyword evidence="4" id="KW-0863">Zinc-finger</keyword>
<dbReference type="PANTHER" id="PTHR11610:SF190">
    <property type="entry name" value="VITELLOGENIN-3-LIKE PROTEIN"/>
    <property type="match status" value="1"/>
</dbReference>
<dbReference type="Proteomes" id="UP000325440">
    <property type="component" value="Unassembled WGS sequence"/>
</dbReference>
<comment type="similarity">
    <text evidence="2 5">Belongs to the AB hydrolase superfamily. Lipase family.</text>
</comment>
<evidence type="ECO:0000259" key="7">
    <source>
        <dbReference type="PROSITE" id="PS51915"/>
    </source>
</evidence>
<dbReference type="Pfam" id="PF00151">
    <property type="entry name" value="Lipase"/>
    <property type="match status" value="1"/>
</dbReference>
<evidence type="ECO:0000313" key="8">
    <source>
        <dbReference type="EMBL" id="VVC35772.1"/>
    </source>
</evidence>
<dbReference type="GO" id="GO:0016042">
    <property type="term" value="P:lipid catabolic process"/>
    <property type="evidence" value="ECO:0007669"/>
    <property type="project" value="TreeGrafter"/>
</dbReference>
<evidence type="ECO:0000256" key="6">
    <source>
        <dbReference type="SAM" id="Phobius"/>
    </source>
</evidence>
<protein>
    <submittedName>
        <fullName evidence="8">Lipase/vitellogenin,Zinc finger, AD-type,Alpha/Beta hydrolase fold</fullName>
    </submittedName>
</protein>
<accession>A0A5E4MTZ5</accession>
<feature type="binding site" evidence="4">
    <location>
        <position position="10"/>
    </location>
    <ligand>
        <name>Zn(2+)</name>
        <dbReference type="ChEBI" id="CHEBI:29105"/>
    </ligand>
</feature>
<comment type="subcellular location">
    <subcellularLocation>
        <location evidence="1">Secreted</location>
    </subcellularLocation>
</comment>
<organism evidence="8 9">
    <name type="scientific">Cinara cedri</name>
    <dbReference type="NCBI Taxonomy" id="506608"/>
    <lineage>
        <taxon>Eukaryota</taxon>
        <taxon>Metazoa</taxon>
        <taxon>Ecdysozoa</taxon>
        <taxon>Arthropoda</taxon>
        <taxon>Hexapoda</taxon>
        <taxon>Insecta</taxon>
        <taxon>Pterygota</taxon>
        <taxon>Neoptera</taxon>
        <taxon>Paraneoptera</taxon>
        <taxon>Hemiptera</taxon>
        <taxon>Sternorrhyncha</taxon>
        <taxon>Aphidomorpha</taxon>
        <taxon>Aphidoidea</taxon>
        <taxon>Aphididae</taxon>
        <taxon>Lachninae</taxon>
        <taxon>Cinara</taxon>
    </lineage>
</organism>
<evidence type="ECO:0000313" key="9">
    <source>
        <dbReference type="Proteomes" id="UP000325440"/>
    </source>
</evidence>
<dbReference type="InterPro" id="IPR012934">
    <property type="entry name" value="Znf_AD"/>
</dbReference>
<evidence type="ECO:0000256" key="1">
    <source>
        <dbReference type="ARBA" id="ARBA00004613"/>
    </source>
</evidence>
<name>A0A5E4MTZ5_9HEMI</name>
<dbReference type="GO" id="GO:0008270">
    <property type="term" value="F:zinc ion binding"/>
    <property type="evidence" value="ECO:0007669"/>
    <property type="project" value="UniProtKB-UniRule"/>
</dbReference>
<dbReference type="PROSITE" id="PS51915">
    <property type="entry name" value="ZAD"/>
    <property type="match status" value="1"/>
</dbReference>
<evidence type="ECO:0000256" key="4">
    <source>
        <dbReference type="PROSITE-ProRule" id="PRU01263"/>
    </source>
</evidence>
<dbReference type="SUPFAM" id="SSF53474">
    <property type="entry name" value="alpha/beta-Hydrolases"/>
    <property type="match status" value="1"/>
</dbReference>
<keyword evidence="8" id="KW-0378">Hydrolase</keyword>
<keyword evidence="4" id="KW-0862">Zinc</keyword>
<dbReference type="Pfam" id="PF07776">
    <property type="entry name" value="zf-AD"/>
    <property type="match status" value="1"/>
</dbReference>
<dbReference type="OrthoDB" id="199913at2759"/>
<feature type="domain" description="ZAD" evidence="7">
    <location>
        <begin position="5"/>
        <end position="83"/>
    </location>
</feature>
<proteinExistence type="inferred from homology"/>
<dbReference type="SUPFAM" id="SSF57716">
    <property type="entry name" value="Glucocorticoid receptor-like (DNA-binding domain)"/>
    <property type="match status" value="1"/>
</dbReference>
<keyword evidence="3" id="KW-0964">Secreted</keyword>
<dbReference type="InterPro" id="IPR029058">
    <property type="entry name" value="AB_hydrolase_fold"/>
</dbReference>
<feature type="binding site" evidence="4">
    <location>
        <position position="56"/>
    </location>
    <ligand>
        <name>Zn(2+)</name>
        <dbReference type="ChEBI" id="CHEBI:29105"/>
    </ligand>
</feature>
<dbReference type="Gene3D" id="3.40.1800.20">
    <property type="match status" value="1"/>
</dbReference>
<feature type="binding site" evidence="4">
    <location>
        <position position="7"/>
    </location>
    <ligand>
        <name>Zn(2+)</name>
        <dbReference type="ChEBI" id="CHEBI:29105"/>
    </ligand>
</feature>
<keyword evidence="6" id="KW-0472">Membrane</keyword>
<dbReference type="GO" id="GO:0005615">
    <property type="term" value="C:extracellular space"/>
    <property type="evidence" value="ECO:0007669"/>
    <property type="project" value="TreeGrafter"/>
</dbReference>
<evidence type="ECO:0000256" key="2">
    <source>
        <dbReference type="ARBA" id="ARBA00010701"/>
    </source>
</evidence>
<reference evidence="8 9" key="1">
    <citation type="submission" date="2019-08" db="EMBL/GenBank/DDBJ databases">
        <authorList>
            <person name="Alioto T."/>
            <person name="Alioto T."/>
            <person name="Gomez Garrido J."/>
        </authorList>
    </citation>
    <scope>NUCLEOTIDE SEQUENCE [LARGE SCALE GENOMIC DNA]</scope>
</reference>
<dbReference type="EMBL" id="CABPRJ010001428">
    <property type="protein sequence ID" value="VVC35772.1"/>
    <property type="molecule type" value="Genomic_DNA"/>
</dbReference>